<organism evidence="1 2">
    <name type="scientific">Melipona quadrifasciata</name>
    <dbReference type="NCBI Taxonomy" id="166423"/>
    <lineage>
        <taxon>Eukaryota</taxon>
        <taxon>Metazoa</taxon>
        <taxon>Ecdysozoa</taxon>
        <taxon>Arthropoda</taxon>
        <taxon>Hexapoda</taxon>
        <taxon>Insecta</taxon>
        <taxon>Pterygota</taxon>
        <taxon>Neoptera</taxon>
        <taxon>Endopterygota</taxon>
        <taxon>Hymenoptera</taxon>
        <taxon>Apocrita</taxon>
        <taxon>Aculeata</taxon>
        <taxon>Apoidea</taxon>
        <taxon>Anthophila</taxon>
        <taxon>Apidae</taxon>
        <taxon>Melipona</taxon>
    </lineage>
</organism>
<dbReference type="AlphaFoldDB" id="A0A0M8ZV56"/>
<keyword evidence="2" id="KW-1185">Reference proteome</keyword>
<protein>
    <submittedName>
        <fullName evidence="1">Uncharacterized protein</fullName>
    </submittedName>
</protein>
<dbReference type="OrthoDB" id="7615026at2759"/>
<evidence type="ECO:0000313" key="1">
    <source>
        <dbReference type="EMBL" id="KOX71597.1"/>
    </source>
</evidence>
<dbReference type="EMBL" id="KQ435834">
    <property type="protein sequence ID" value="KOX71597.1"/>
    <property type="molecule type" value="Genomic_DNA"/>
</dbReference>
<sequence length="57" mass="6607">MAVNETGSLVFIDGILNKYKYLNILKENLNQGAIKLNLLDDFYFQQHNDPKHAQLEL</sequence>
<proteinExistence type="predicted"/>
<evidence type="ECO:0000313" key="2">
    <source>
        <dbReference type="Proteomes" id="UP000053105"/>
    </source>
</evidence>
<gene>
    <name evidence="1" type="ORF">WN51_02468</name>
</gene>
<dbReference type="Proteomes" id="UP000053105">
    <property type="component" value="Unassembled WGS sequence"/>
</dbReference>
<dbReference type="GO" id="GO:0003676">
    <property type="term" value="F:nucleic acid binding"/>
    <property type="evidence" value="ECO:0007669"/>
    <property type="project" value="InterPro"/>
</dbReference>
<dbReference type="STRING" id="166423.A0A0M8ZV56"/>
<name>A0A0M8ZV56_9HYME</name>
<reference evidence="1 2" key="1">
    <citation type="submission" date="2015-07" db="EMBL/GenBank/DDBJ databases">
        <title>The genome of Melipona quadrifasciata.</title>
        <authorList>
            <person name="Pan H."/>
            <person name="Kapheim K."/>
        </authorList>
    </citation>
    <scope>NUCLEOTIDE SEQUENCE [LARGE SCALE GENOMIC DNA]</scope>
    <source>
        <strain evidence="1">0111107301</strain>
        <tissue evidence="1">Whole body</tissue>
    </source>
</reference>
<dbReference type="InterPro" id="IPR036397">
    <property type="entry name" value="RNaseH_sf"/>
</dbReference>
<accession>A0A0M8ZV56</accession>
<dbReference type="Gene3D" id="3.30.420.10">
    <property type="entry name" value="Ribonuclease H-like superfamily/Ribonuclease H"/>
    <property type="match status" value="1"/>
</dbReference>